<dbReference type="GO" id="GO:0005634">
    <property type="term" value="C:nucleus"/>
    <property type="evidence" value="ECO:0007669"/>
    <property type="project" value="UniProtKB-SubCell"/>
</dbReference>
<dbReference type="InterPro" id="IPR003889">
    <property type="entry name" value="FYrich_C"/>
</dbReference>
<reference evidence="4" key="2">
    <citation type="submission" date="2025-08" db="UniProtKB">
        <authorList>
            <consortium name="RefSeq"/>
        </authorList>
    </citation>
    <scope>IDENTIFICATION</scope>
    <source>
        <strain evidence="4">MV-25-SWS-2005</strain>
        <tissue evidence="4">Whole body</tissue>
    </source>
</reference>
<dbReference type="Proteomes" id="UP000001819">
    <property type="component" value="Chromosome 2"/>
</dbReference>
<proteinExistence type="predicted"/>
<dbReference type="PROSITE" id="PS51542">
    <property type="entry name" value="FYRN"/>
    <property type="match status" value="1"/>
</dbReference>
<dbReference type="InterPro" id="IPR040092">
    <property type="entry name" value="TBRG1"/>
</dbReference>
<organism evidence="3 4">
    <name type="scientific">Drosophila pseudoobscura pseudoobscura</name>
    <name type="common">Fruit fly</name>
    <dbReference type="NCBI Taxonomy" id="46245"/>
    <lineage>
        <taxon>Eukaryota</taxon>
        <taxon>Metazoa</taxon>
        <taxon>Ecdysozoa</taxon>
        <taxon>Arthropoda</taxon>
        <taxon>Hexapoda</taxon>
        <taxon>Insecta</taxon>
        <taxon>Pterygota</taxon>
        <taxon>Neoptera</taxon>
        <taxon>Endopterygota</taxon>
        <taxon>Diptera</taxon>
        <taxon>Brachycera</taxon>
        <taxon>Muscomorpha</taxon>
        <taxon>Ephydroidea</taxon>
        <taxon>Drosophilidae</taxon>
        <taxon>Drosophila</taxon>
        <taxon>Sophophora</taxon>
    </lineage>
</organism>
<evidence type="ECO:0000256" key="2">
    <source>
        <dbReference type="ARBA" id="ARBA00023242"/>
    </source>
</evidence>
<protein>
    <submittedName>
        <fullName evidence="4">Transforming growth factor beta regulator 1</fullName>
    </submittedName>
</protein>
<dbReference type="PROSITE" id="PS51543">
    <property type="entry name" value="FYRC"/>
    <property type="match status" value="1"/>
</dbReference>
<evidence type="ECO:0000256" key="1">
    <source>
        <dbReference type="ARBA" id="ARBA00004123"/>
    </source>
</evidence>
<accession>A0A6I8UQ34</accession>
<sequence>MKSLSKPVQPVMHFNYKRKYDRLKRCIKLYILENSCLTDEICHLQSELAATRYQRIYLIKRLMFYEGLEKANIEPNCVSNGKLESNDNFLRALNKNKQSVSYPREINKDTQNGSTAQLKKSFPIHLNNLLLHSLGDISANLNFHNEGWIYPVGYVATRIYAHPKDPYKKCVYTCKILNNAGVPQFQIIPDNDLDGVYFGETPNMCHAELLNTIQRYANKRVKIPFDVQGESFFGLSNPKVQSLLRLDPGFHRCLNFKGYNNIQNPTSLNNASLSFETLQTFLT</sequence>
<dbReference type="InParanoid" id="A0A6I8UQ34"/>
<dbReference type="FunCoup" id="A0A6I8UQ34">
    <property type="interactions" value="861"/>
</dbReference>
<name>A0A6I8UQ34_DROPS</name>
<evidence type="ECO:0000313" key="4">
    <source>
        <dbReference type="RefSeq" id="XP_001359105.3"/>
    </source>
</evidence>
<dbReference type="AlphaFoldDB" id="A0A6I8UQ34"/>
<keyword evidence="3" id="KW-1185">Reference proteome</keyword>
<dbReference type="SMART" id="SM00541">
    <property type="entry name" value="FYRN"/>
    <property type="match status" value="1"/>
</dbReference>
<dbReference type="Pfam" id="PF05965">
    <property type="entry name" value="FYRC"/>
    <property type="match status" value="1"/>
</dbReference>
<dbReference type="InterPro" id="IPR003888">
    <property type="entry name" value="FYrich_N"/>
</dbReference>
<reference evidence="3" key="1">
    <citation type="submission" date="2024-06" db="UniProtKB">
        <authorList>
            <consortium name="RefSeq"/>
        </authorList>
    </citation>
    <scope>NUCLEOTIDE SEQUENCE [LARGE SCALE GENOMIC DNA]</scope>
    <source>
        <strain evidence="3">MV2-25</strain>
    </source>
</reference>
<dbReference type="SMART" id="SM00542">
    <property type="entry name" value="FYRC"/>
    <property type="match status" value="1"/>
</dbReference>
<evidence type="ECO:0000313" key="3">
    <source>
        <dbReference type="Proteomes" id="UP000001819"/>
    </source>
</evidence>
<dbReference type="Gene3D" id="3.30.160.360">
    <property type="match status" value="1"/>
</dbReference>
<dbReference type="PANTHER" id="PTHR22715">
    <property type="entry name" value="TRANSFORMING GROWTH FACTOR BETA REGULATED GENE 1"/>
    <property type="match status" value="1"/>
</dbReference>
<dbReference type="Pfam" id="PF05964">
    <property type="entry name" value="FYRN"/>
    <property type="match status" value="1"/>
</dbReference>
<dbReference type="RefSeq" id="XP_001359105.3">
    <property type="nucleotide sequence ID" value="XM_001359068.4"/>
</dbReference>
<dbReference type="PANTHER" id="PTHR22715:SF0">
    <property type="entry name" value="TRANSFORMING GROWTH FACTOR BETA REGULATOR 1"/>
    <property type="match status" value="1"/>
</dbReference>
<comment type="subcellular location">
    <subcellularLocation>
        <location evidence="1">Nucleus</location>
    </subcellularLocation>
</comment>
<dbReference type="KEGG" id="dpo:4802124"/>
<gene>
    <name evidence="4" type="primary">LOC4802124</name>
</gene>
<dbReference type="GO" id="GO:0051726">
    <property type="term" value="P:regulation of cell cycle"/>
    <property type="evidence" value="ECO:0007669"/>
    <property type="project" value="TreeGrafter"/>
</dbReference>
<keyword evidence="2" id="KW-0539">Nucleus</keyword>